<evidence type="ECO:0000256" key="5">
    <source>
        <dbReference type="ARBA" id="ARBA00022725"/>
    </source>
</evidence>
<feature type="transmembrane region" description="Helical" evidence="9">
    <location>
        <begin position="30"/>
        <end position="55"/>
    </location>
</feature>
<proteinExistence type="predicted"/>
<keyword evidence="4 9" id="KW-0812">Transmembrane</keyword>
<evidence type="ECO:0000259" key="10">
    <source>
        <dbReference type="PROSITE" id="PS50262"/>
    </source>
</evidence>
<dbReference type="Proteomes" id="UP000314987">
    <property type="component" value="Unassembled WGS sequence"/>
</dbReference>
<dbReference type="AlphaFoldDB" id="A0A4X2K8B2"/>
<dbReference type="InterPro" id="IPR000725">
    <property type="entry name" value="Olfact_rcpt"/>
</dbReference>
<keyword evidence="8" id="KW-0807">Transducer</keyword>
<reference evidence="12" key="1">
    <citation type="submission" date="2018-12" db="EMBL/GenBank/DDBJ databases">
        <authorList>
            <person name="Yazar S."/>
        </authorList>
    </citation>
    <scope>NUCLEOTIDE SEQUENCE [LARGE SCALE GENOMIC DNA]</scope>
</reference>
<evidence type="ECO:0000256" key="1">
    <source>
        <dbReference type="ARBA" id="ARBA00004651"/>
    </source>
</evidence>
<evidence type="ECO:0000256" key="3">
    <source>
        <dbReference type="ARBA" id="ARBA00022606"/>
    </source>
</evidence>
<feature type="transmembrane region" description="Helical" evidence="9">
    <location>
        <begin position="7"/>
        <end position="24"/>
    </location>
</feature>
<organism evidence="11 12">
    <name type="scientific">Vombatus ursinus</name>
    <name type="common">Common wombat</name>
    <dbReference type="NCBI Taxonomy" id="29139"/>
    <lineage>
        <taxon>Eukaryota</taxon>
        <taxon>Metazoa</taxon>
        <taxon>Chordata</taxon>
        <taxon>Craniata</taxon>
        <taxon>Vertebrata</taxon>
        <taxon>Euteleostomi</taxon>
        <taxon>Mammalia</taxon>
        <taxon>Metatheria</taxon>
        <taxon>Diprotodontia</taxon>
        <taxon>Vombatidae</taxon>
        <taxon>Vombatus</taxon>
    </lineage>
</organism>
<keyword evidence="5" id="KW-0552">Olfaction</keyword>
<dbReference type="GO" id="GO:0004984">
    <property type="term" value="F:olfactory receptor activity"/>
    <property type="evidence" value="ECO:0007669"/>
    <property type="project" value="InterPro"/>
</dbReference>
<evidence type="ECO:0000256" key="7">
    <source>
        <dbReference type="ARBA" id="ARBA00023136"/>
    </source>
</evidence>
<keyword evidence="2" id="KW-1003">Cell membrane</keyword>
<feature type="transmembrane region" description="Helical" evidence="9">
    <location>
        <begin position="280"/>
        <end position="299"/>
    </location>
</feature>
<keyword evidence="3" id="KW-0716">Sensory transduction</keyword>
<dbReference type="FunFam" id="1.20.1070.10:FF:000001">
    <property type="entry name" value="Olfactory receptor"/>
    <property type="match status" value="1"/>
</dbReference>
<dbReference type="InterPro" id="IPR000276">
    <property type="entry name" value="GPCR_Rhodpsn"/>
</dbReference>
<dbReference type="Pfam" id="PF13853">
    <property type="entry name" value="7tm_4"/>
    <property type="match status" value="1"/>
</dbReference>
<dbReference type="GeneTree" id="ENSGT01150000286972"/>
<dbReference type="OMA" id="VECAIQV"/>
<dbReference type="Ensembl" id="ENSVURT00010006271.1">
    <property type="protein sequence ID" value="ENSVURP00010005537.1"/>
    <property type="gene ID" value="ENSVURG00010004320.1"/>
</dbReference>
<dbReference type="Gene3D" id="1.20.1070.10">
    <property type="entry name" value="Rhodopsin 7-helix transmembrane proteins"/>
    <property type="match status" value="1"/>
</dbReference>
<dbReference type="InterPro" id="IPR017452">
    <property type="entry name" value="GPCR_Rhodpsn_7TM"/>
</dbReference>
<feature type="transmembrane region" description="Helical" evidence="9">
    <location>
        <begin position="105"/>
        <end position="127"/>
    </location>
</feature>
<evidence type="ECO:0000256" key="8">
    <source>
        <dbReference type="ARBA" id="ARBA00023224"/>
    </source>
</evidence>
<protein>
    <recommendedName>
        <fullName evidence="10">G-protein coupled receptors family 1 profile domain-containing protein</fullName>
    </recommendedName>
</protein>
<dbReference type="PROSITE" id="PS50262">
    <property type="entry name" value="G_PROTEIN_RECEP_F1_2"/>
    <property type="match status" value="1"/>
</dbReference>
<evidence type="ECO:0000256" key="2">
    <source>
        <dbReference type="ARBA" id="ARBA00022475"/>
    </source>
</evidence>
<dbReference type="STRING" id="29139.ENSVURP00010005537"/>
<dbReference type="PANTHER" id="PTHR26453">
    <property type="entry name" value="OLFACTORY RECEPTOR"/>
    <property type="match status" value="1"/>
</dbReference>
<feature type="transmembrane region" description="Helical" evidence="9">
    <location>
        <begin position="204"/>
        <end position="222"/>
    </location>
</feature>
<evidence type="ECO:0000256" key="9">
    <source>
        <dbReference type="SAM" id="Phobius"/>
    </source>
</evidence>
<keyword evidence="6 9" id="KW-1133">Transmembrane helix</keyword>
<dbReference type="GO" id="GO:0004930">
    <property type="term" value="F:G protein-coupled receptor activity"/>
    <property type="evidence" value="ECO:0007669"/>
    <property type="project" value="InterPro"/>
</dbReference>
<dbReference type="CDD" id="cd15225">
    <property type="entry name" value="7tmA_OR10A-like"/>
    <property type="match status" value="1"/>
</dbReference>
<name>A0A4X2K8B2_VOMUR</name>
<dbReference type="PRINTS" id="PR00245">
    <property type="entry name" value="OLFACTORYR"/>
</dbReference>
<dbReference type="SUPFAM" id="SSF81321">
    <property type="entry name" value="Family A G protein-coupled receptor-like"/>
    <property type="match status" value="1"/>
</dbReference>
<dbReference type="GO" id="GO:0005886">
    <property type="term" value="C:plasma membrane"/>
    <property type="evidence" value="ECO:0007669"/>
    <property type="project" value="UniProtKB-SubCell"/>
</dbReference>
<evidence type="ECO:0000313" key="11">
    <source>
        <dbReference type="Ensembl" id="ENSVURP00010005537.1"/>
    </source>
</evidence>
<comment type="subcellular location">
    <subcellularLocation>
        <location evidence="1">Cell membrane</location>
        <topology evidence="1">Multi-pass membrane protein</topology>
    </subcellularLocation>
</comment>
<evidence type="ECO:0000256" key="6">
    <source>
        <dbReference type="ARBA" id="ARBA00022989"/>
    </source>
</evidence>
<keyword evidence="12" id="KW-1185">Reference proteome</keyword>
<evidence type="ECO:0000313" key="12">
    <source>
        <dbReference type="Proteomes" id="UP000314987"/>
    </source>
</evidence>
<reference evidence="11" key="2">
    <citation type="submission" date="2025-08" db="UniProtKB">
        <authorList>
            <consortium name="Ensembl"/>
        </authorList>
    </citation>
    <scope>IDENTIFICATION</scope>
</reference>
<feature type="domain" description="G-protein coupled receptors family 1 profile" evidence="10">
    <location>
        <begin position="48"/>
        <end position="297"/>
    </location>
</feature>
<feature type="transmembrane region" description="Helical" evidence="9">
    <location>
        <begin position="147"/>
        <end position="164"/>
    </location>
</feature>
<reference evidence="11" key="3">
    <citation type="submission" date="2025-09" db="UniProtKB">
        <authorList>
            <consortium name="Ensembl"/>
        </authorList>
    </citation>
    <scope>IDENTIFICATION</scope>
</reference>
<sequence>GRKVKKIMVGTNLTSVVEFILLGFSDLHNFQGFLFGIFLIIYVSILIGNGLIILVTKVFRALHTPMYFFFGNFSFLEICYTSVTLPNILTNLWTHDRSISFLTCAIQLCFLLILGSTECLLLTVMAYDHYVTICKPLYYPLIMSHKVCVQLVVGSWTTGIPVMIGQTYHVFSLPFCDSNKLDDVFCDIFPLLKLACSDISVIEFSVYVVAVLFVMTPFILIIRSYVKIITTILKLPSNTGKYKAFSTCSSHLIVVILFFGSATITYSRPKSNNSGRTDKILSLLYTIVTPMFNPMIYSLRNKDIIEALKKLLQWLGSSSI</sequence>
<feature type="transmembrane region" description="Helical" evidence="9">
    <location>
        <begin position="242"/>
        <end position="260"/>
    </location>
</feature>
<keyword evidence="7 9" id="KW-0472">Membrane</keyword>
<gene>
    <name evidence="11" type="primary">LOC114042206</name>
</gene>
<feature type="transmembrane region" description="Helical" evidence="9">
    <location>
        <begin position="67"/>
        <end position="85"/>
    </location>
</feature>
<dbReference type="PRINTS" id="PR00237">
    <property type="entry name" value="GPCRRHODOPSN"/>
</dbReference>
<evidence type="ECO:0000256" key="4">
    <source>
        <dbReference type="ARBA" id="ARBA00022692"/>
    </source>
</evidence>
<accession>A0A4X2K8B2</accession>